<dbReference type="STRING" id="702745.SAMN05421818_10196"/>
<organism evidence="10 11">
    <name type="scientific">Myroides phaeus</name>
    <dbReference type="NCBI Taxonomy" id="702745"/>
    <lineage>
        <taxon>Bacteria</taxon>
        <taxon>Pseudomonadati</taxon>
        <taxon>Bacteroidota</taxon>
        <taxon>Flavobacteriia</taxon>
        <taxon>Flavobacteriales</taxon>
        <taxon>Flavobacteriaceae</taxon>
        <taxon>Myroides</taxon>
    </lineage>
</organism>
<keyword evidence="11" id="KW-1185">Reference proteome</keyword>
<dbReference type="InterPro" id="IPR045864">
    <property type="entry name" value="aa-tRNA-synth_II/BPL/LPL"/>
</dbReference>
<dbReference type="PROSITE" id="PS50862">
    <property type="entry name" value="AA_TRNA_LIGASE_II"/>
    <property type="match status" value="1"/>
</dbReference>
<comment type="similarity">
    <text evidence="7">Belongs to the class-II aminoacyl-tRNA synthetase family. AsnA subfamily.</text>
</comment>
<dbReference type="Proteomes" id="UP000243588">
    <property type="component" value="Unassembled WGS sequence"/>
</dbReference>
<dbReference type="GO" id="GO:0070981">
    <property type="term" value="P:L-asparagine biosynthetic process"/>
    <property type="evidence" value="ECO:0007669"/>
    <property type="project" value="UniProtKB-UniRule"/>
</dbReference>
<comment type="catalytic activity">
    <reaction evidence="7">
        <text>L-aspartate + NH4(+) + ATP = L-asparagine + AMP + diphosphate + H(+)</text>
        <dbReference type="Rhea" id="RHEA:11372"/>
        <dbReference type="ChEBI" id="CHEBI:15378"/>
        <dbReference type="ChEBI" id="CHEBI:28938"/>
        <dbReference type="ChEBI" id="CHEBI:29991"/>
        <dbReference type="ChEBI" id="CHEBI:30616"/>
        <dbReference type="ChEBI" id="CHEBI:33019"/>
        <dbReference type="ChEBI" id="CHEBI:58048"/>
        <dbReference type="ChEBI" id="CHEBI:456215"/>
        <dbReference type="EC" id="6.3.1.1"/>
    </reaction>
</comment>
<comment type="subcellular location">
    <subcellularLocation>
        <location evidence="7">Cytoplasm</location>
    </subcellularLocation>
</comment>
<evidence type="ECO:0000256" key="7">
    <source>
        <dbReference type="HAMAP-Rule" id="MF_00555"/>
    </source>
</evidence>
<dbReference type="PANTHER" id="PTHR30073:SF5">
    <property type="entry name" value="ASPARTATE--AMMONIA LIGASE"/>
    <property type="match status" value="1"/>
</dbReference>
<keyword evidence="1 7" id="KW-0963">Cytoplasm</keyword>
<evidence type="ECO:0000256" key="6">
    <source>
        <dbReference type="ARBA" id="ARBA00022888"/>
    </source>
</evidence>
<dbReference type="SUPFAM" id="SSF55681">
    <property type="entry name" value="Class II aaRS and biotin synthetases"/>
    <property type="match status" value="1"/>
</dbReference>
<dbReference type="UniPathway" id="UPA00134">
    <property type="reaction ID" value="UER00194"/>
</dbReference>
<sequence length="334" mass="38282">MSKKQILQTEKSIALVKDFFSKNLCNSLNLYPISSPMIVNEGTGINDDLNGVERAVSFPVKFLNNDRGVVVHSLAKWKRIRLEELGLDVHEGILTDMRALRPDEDSSPIHSIYVDQWDWELKIEDKDRNLAFLKSIVRKLYQVLLETEEQVWKELKIERILPESISFIHSEQLLQRYPTLSPKDREHAIAKEYGAVFILGIGHKLSNGEQHDSRASDYDDWSTETEGGYKGLNGDLLVWDPILNRSLELSSMGIRVNKEVLLKQLEITQSLEKKNLLYHSMLLQDKLPLCIGGGLGQSRICMFLLRKRHIGEVQASLWPQDVRIEAEKQGINLL</sequence>
<dbReference type="AlphaFoldDB" id="A0A1G8B3Z3"/>
<evidence type="ECO:0000256" key="3">
    <source>
        <dbReference type="ARBA" id="ARBA00022605"/>
    </source>
</evidence>
<name>A0A1G8B3Z3_9FLAO</name>
<proteinExistence type="inferred from homology"/>
<accession>A0A1G8B3Z3</accession>
<dbReference type="EMBL" id="FNDQ01000001">
    <property type="protein sequence ID" value="SDH27360.1"/>
    <property type="molecule type" value="Genomic_DNA"/>
</dbReference>
<evidence type="ECO:0000313" key="10">
    <source>
        <dbReference type="EMBL" id="SDH27360.1"/>
    </source>
</evidence>
<dbReference type="GO" id="GO:0005829">
    <property type="term" value="C:cytosol"/>
    <property type="evidence" value="ECO:0007669"/>
    <property type="project" value="TreeGrafter"/>
</dbReference>
<gene>
    <name evidence="7" type="primary">asnA</name>
    <name evidence="10" type="ORF">SAMN05421818_10196</name>
</gene>
<dbReference type="Gene3D" id="3.30.930.10">
    <property type="entry name" value="Bira Bifunctional Protein, Domain 2"/>
    <property type="match status" value="1"/>
</dbReference>
<reference evidence="11" key="1">
    <citation type="submission" date="2016-10" db="EMBL/GenBank/DDBJ databases">
        <authorList>
            <person name="Varghese N."/>
            <person name="Submissions S."/>
        </authorList>
    </citation>
    <scope>NUCLEOTIDE SEQUENCE [LARGE SCALE GENOMIC DNA]</scope>
    <source>
        <strain evidence="11">DSM 23313</strain>
    </source>
</reference>
<evidence type="ECO:0000256" key="5">
    <source>
        <dbReference type="ARBA" id="ARBA00022840"/>
    </source>
</evidence>
<dbReference type="PANTHER" id="PTHR30073">
    <property type="entry name" value="ASPARTATE--AMMONIA LIGASE"/>
    <property type="match status" value="1"/>
</dbReference>
<dbReference type="Pfam" id="PF03590">
    <property type="entry name" value="AsnA"/>
    <property type="match status" value="1"/>
</dbReference>
<evidence type="ECO:0000313" key="11">
    <source>
        <dbReference type="Proteomes" id="UP000243588"/>
    </source>
</evidence>
<evidence type="ECO:0000256" key="1">
    <source>
        <dbReference type="ARBA" id="ARBA00022490"/>
    </source>
</evidence>
<keyword evidence="2 7" id="KW-0436">Ligase</keyword>
<protein>
    <recommendedName>
        <fullName evidence="7 8">Aspartate--ammonia ligase</fullName>
        <ecNumber evidence="7 8">6.3.1.1</ecNumber>
    </recommendedName>
    <alternativeName>
        <fullName evidence="7">Asparagine synthetase A</fullName>
    </alternativeName>
</protein>
<dbReference type="GO" id="GO:0005524">
    <property type="term" value="F:ATP binding"/>
    <property type="evidence" value="ECO:0007669"/>
    <property type="project" value="UniProtKB-UniRule"/>
</dbReference>
<dbReference type="PIRSF" id="PIRSF001555">
    <property type="entry name" value="Asp_ammon_ligase"/>
    <property type="match status" value="1"/>
</dbReference>
<keyword evidence="4 7" id="KW-0547">Nucleotide-binding</keyword>
<keyword evidence="3 7" id="KW-0028">Amino-acid biosynthesis</keyword>
<dbReference type="EC" id="6.3.1.1" evidence="7 8"/>
<feature type="domain" description="Aminoacyl-transfer RNA synthetases class-II family profile" evidence="9">
    <location>
        <begin position="98"/>
        <end position="319"/>
    </location>
</feature>
<dbReference type="InterPro" id="IPR006195">
    <property type="entry name" value="aa-tRNA-synth_II"/>
</dbReference>
<dbReference type="NCBIfam" id="TIGR00669">
    <property type="entry name" value="asnA"/>
    <property type="match status" value="1"/>
</dbReference>
<comment type="pathway">
    <text evidence="7">Amino-acid biosynthesis; L-asparagine biosynthesis; L-asparagine from L-aspartate (ammonia route): step 1/1.</text>
</comment>
<dbReference type="GO" id="GO:0004071">
    <property type="term" value="F:aspartate-ammonia ligase activity"/>
    <property type="evidence" value="ECO:0007669"/>
    <property type="project" value="UniProtKB-UniRule"/>
</dbReference>
<dbReference type="HAMAP" id="MF_00555">
    <property type="entry name" value="AsnA"/>
    <property type="match status" value="1"/>
</dbReference>
<evidence type="ECO:0000256" key="2">
    <source>
        <dbReference type="ARBA" id="ARBA00022598"/>
    </source>
</evidence>
<evidence type="ECO:0000256" key="4">
    <source>
        <dbReference type="ARBA" id="ARBA00022741"/>
    </source>
</evidence>
<evidence type="ECO:0000259" key="9">
    <source>
        <dbReference type="PROSITE" id="PS50862"/>
    </source>
</evidence>
<keyword evidence="5 7" id="KW-0067">ATP-binding</keyword>
<evidence type="ECO:0000256" key="8">
    <source>
        <dbReference type="NCBIfam" id="TIGR00669"/>
    </source>
</evidence>
<keyword evidence="6 7" id="KW-0061">Asparagine biosynthesis</keyword>
<dbReference type="RefSeq" id="WP_090404531.1">
    <property type="nucleotide sequence ID" value="NZ_FNDQ01000001.1"/>
</dbReference>
<dbReference type="InterPro" id="IPR004618">
    <property type="entry name" value="AsnA"/>
</dbReference>